<dbReference type="PIRSF" id="PIRSF018266">
    <property type="entry name" value="FecR"/>
    <property type="match status" value="1"/>
</dbReference>
<protein>
    <submittedName>
        <fullName evidence="2">Iron dicitrate transport regulator FecR</fullName>
    </submittedName>
</protein>
<dbReference type="EMBL" id="STGT01000001">
    <property type="protein sequence ID" value="THV16863.1"/>
    <property type="molecule type" value="Genomic_DNA"/>
</dbReference>
<dbReference type="InterPro" id="IPR006860">
    <property type="entry name" value="FecR"/>
</dbReference>
<organism evidence="2 3">
    <name type="scientific">Rhizobium rhizophilum</name>
    <dbReference type="NCBI Taxonomy" id="1850373"/>
    <lineage>
        <taxon>Bacteria</taxon>
        <taxon>Pseudomonadati</taxon>
        <taxon>Pseudomonadota</taxon>
        <taxon>Alphaproteobacteria</taxon>
        <taxon>Hyphomicrobiales</taxon>
        <taxon>Rhizobiaceae</taxon>
        <taxon>Rhizobium/Agrobacterium group</taxon>
        <taxon>Rhizobium</taxon>
    </lineage>
</organism>
<dbReference type="InterPro" id="IPR012373">
    <property type="entry name" value="Ferrdict_sens_TM"/>
</dbReference>
<feature type="domain" description="FecR protein" evidence="1">
    <location>
        <begin position="111"/>
        <end position="201"/>
    </location>
</feature>
<sequence length="320" mass="34968">MNETTPDQGRLLDEAIDLVIRRQNDPDNPVSEDLIRAWRARSQQHEDVWSRVSRVHGASGKILDERRRIERGESLGLNRRNFLVGGLTVLGLGSVAYSFGPGMLMEARADHMTDKGEIRWINLPDGSIATLGPESAIALSFQNDRREVELLAGMCFFEVAKATDRPFSVVCADLRATALGTAFDVSNDAGIVTVAVDHGLVDVQAQNSPLQADVNLGEGQWVTIDTASGRVDRGQRDSGQIAAWRDNLLIAEEETVEALVARIGRWLPGRIVIADPSVGHQRVSGIFDLTNPLRTLEAVVHPAGARIRRVTSFVTVISPL</sequence>
<proteinExistence type="predicted"/>
<comment type="caution">
    <text evidence="2">The sequence shown here is derived from an EMBL/GenBank/DDBJ whole genome shotgun (WGS) entry which is preliminary data.</text>
</comment>
<evidence type="ECO:0000313" key="3">
    <source>
        <dbReference type="Proteomes" id="UP000309667"/>
    </source>
</evidence>
<reference evidence="2 3" key="1">
    <citation type="submission" date="2019-04" db="EMBL/GenBank/DDBJ databases">
        <title>Genome sequence of strain 7209-2.</title>
        <authorList>
            <person name="Gao J."/>
            <person name="Sun J."/>
        </authorList>
    </citation>
    <scope>NUCLEOTIDE SEQUENCE [LARGE SCALE GENOMIC DNA]</scope>
    <source>
        <strain evidence="2 3">7209-2</strain>
    </source>
</reference>
<accession>A0ABY2QZJ8</accession>
<evidence type="ECO:0000313" key="2">
    <source>
        <dbReference type="EMBL" id="THV16863.1"/>
    </source>
</evidence>
<dbReference type="PANTHER" id="PTHR30273:SF2">
    <property type="entry name" value="PROTEIN FECR"/>
    <property type="match status" value="1"/>
</dbReference>
<dbReference type="Proteomes" id="UP000309667">
    <property type="component" value="Unassembled WGS sequence"/>
</dbReference>
<keyword evidence="3" id="KW-1185">Reference proteome</keyword>
<dbReference type="Pfam" id="PF04773">
    <property type="entry name" value="FecR"/>
    <property type="match status" value="1"/>
</dbReference>
<gene>
    <name evidence="2" type="ORF">E9677_02365</name>
</gene>
<dbReference type="PANTHER" id="PTHR30273">
    <property type="entry name" value="PERIPLASMIC SIGNAL SENSOR AND SIGMA FACTOR ACTIVATOR FECR-RELATED"/>
    <property type="match status" value="1"/>
</dbReference>
<evidence type="ECO:0000259" key="1">
    <source>
        <dbReference type="Pfam" id="PF04773"/>
    </source>
</evidence>
<dbReference type="RefSeq" id="WP_136556487.1">
    <property type="nucleotide sequence ID" value="NZ_STGT01000001.1"/>
</dbReference>
<dbReference type="Gene3D" id="2.60.120.1440">
    <property type="match status" value="1"/>
</dbReference>
<dbReference type="PROSITE" id="PS51318">
    <property type="entry name" value="TAT"/>
    <property type="match status" value="1"/>
</dbReference>
<dbReference type="InterPro" id="IPR006311">
    <property type="entry name" value="TAT_signal"/>
</dbReference>
<name>A0ABY2QZJ8_9HYPH</name>